<evidence type="ECO:0000313" key="2">
    <source>
        <dbReference type="Proteomes" id="UP001143910"/>
    </source>
</evidence>
<dbReference type="EMBL" id="JANJQO010003260">
    <property type="protein sequence ID" value="KAJ2962880.1"/>
    <property type="molecule type" value="Genomic_DNA"/>
</dbReference>
<sequence>MVKEPSSSSGVIQGSYKEANCGSYAIVKPWNAARLHNLAGIRFSCYIQPWLPDAKHEQVLISTLDVNYGSGFAATIDHTGTISIYVGNGTTISKFDTAITLQRWKWVELELCIVGETLVADVRPQGRLAEIAPRPSHYVKRLDFAAKLDGLKPLTLAAGYFSDASTSSPQATNIFNGRLDSPHISTSLDGLTYNTWAKFDFSLDMSSDTIVDTSGNAHHGALVNAPTRAVKGFNWDGSEPDWTKAKYGYGAIHFHDDDLDDAAWSTDFTIQLPTSALSGAYAVIVQGVDEAANISDHITFFVRPPPADEPHV</sequence>
<comment type="caution">
    <text evidence="1">The sequence shown here is derived from an EMBL/GenBank/DDBJ whole genome shotgun (WGS) entry which is preliminary data.</text>
</comment>
<evidence type="ECO:0000313" key="1">
    <source>
        <dbReference type="EMBL" id="KAJ2962880.1"/>
    </source>
</evidence>
<proteinExistence type="predicted"/>
<dbReference type="Proteomes" id="UP001143910">
    <property type="component" value="Unassembled WGS sequence"/>
</dbReference>
<accession>A0ACC1MD12</accession>
<reference evidence="1" key="1">
    <citation type="submission" date="2022-08" db="EMBL/GenBank/DDBJ databases">
        <title>Genome Sequence of Lecanicillium fungicola.</title>
        <authorList>
            <person name="Buettner E."/>
        </authorList>
    </citation>
    <scope>NUCLEOTIDE SEQUENCE</scope>
    <source>
        <strain evidence="1">Babe33</strain>
    </source>
</reference>
<protein>
    <submittedName>
        <fullName evidence="1">Uncharacterized protein</fullName>
    </submittedName>
</protein>
<gene>
    <name evidence="1" type="ORF">NQ176_g10906</name>
</gene>
<organism evidence="1 2">
    <name type="scientific">Zarea fungicola</name>
    <dbReference type="NCBI Taxonomy" id="93591"/>
    <lineage>
        <taxon>Eukaryota</taxon>
        <taxon>Fungi</taxon>
        <taxon>Dikarya</taxon>
        <taxon>Ascomycota</taxon>
        <taxon>Pezizomycotina</taxon>
        <taxon>Sordariomycetes</taxon>
        <taxon>Hypocreomycetidae</taxon>
        <taxon>Hypocreales</taxon>
        <taxon>Cordycipitaceae</taxon>
        <taxon>Zarea</taxon>
    </lineage>
</organism>
<keyword evidence="2" id="KW-1185">Reference proteome</keyword>
<name>A0ACC1MD12_9HYPO</name>